<keyword evidence="3" id="KW-1185">Reference proteome</keyword>
<dbReference type="Gene3D" id="3.40.30.10">
    <property type="entry name" value="Glutaredoxin"/>
    <property type="match status" value="1"/>
</dbReference>
<evidence type="ECO:0000313" key="2">
    <source>
        <dbReference type="EMBL" id="KGX84390.1"/>
    </source>
</evidence>
<name>A0A0A5FZZ7_9BACI</name>
<protein>
    <recommendedName>
        <fullName evidence="1">Glutaredoxin domain-containing protein</fullName>
    </recommendedName>
</protein>
<dbReference type="STRING" id="1385511.GCA_000425225_01970"/>
<dbReference type="EMBL" id="AVPF01000057">
    <property type="protein sequence ID" value="KGX84390.1"/>
    <property type="molecule type" value="Genomic_DNA"/>
</dbReference>
<evidence type="ECO:0000259" key="1">
    <source>
        <dbReference type="Pfam" id="PF00462"/>
    </source>
</evidence>
<dbReference type="SUPFAM" id="SSF52833">
    <property type="entry name" value="Thioredoxin-like"/>
    <property type="match status" value="1"/>
</dbReference>
<gene>
    <name evidence="2" type="ORF">N783_17570</name>
</gene>
<dbReference type="Pfam" id="PF00462">
    <property type="entry name" value="Glutaredoxin"/>
    <property type="match status" value="1"/>
</dbReference>
<proteinExistence type="predicted"/>
<evidence type="ECO:0000313" key="3">
    <source>
        <dbReference type="Proteomes" id="UP000030403"/>
    </source>
</evidence>
<sequence length="89" mass="10188">MPQKLIQIYTHPTCEDSQALKRFLSEGEVPYNEVDVTESNERRNQLKHDTGNEITPGIVVETKNLFGKKKRNTFSGYSANKGNINRLLH</sequence>
<organism evidence="2 3">
    <name type="scientific">Pontibacillus marinus BH030004 = DSM 16465</name>
    <dbReference type="NCBI Taxonomy" id="1385511"/>
    <lineage>
        <taxon>Bacteria</taxon>
        <taxon>Bacillati</taxon>
        <taxon>Bacillota</taxon>
        <taxon>Bacilli</taxon>
        <taxon>Bacillales</taxon>
        <taxon>Bacillaceae</taxon>
        <taxon>Pontibacillus</taxon>
    </lineage>
</organism>
<feature type="domain" description="Glutaredoxin" evidence="1">
    <location>
        <begin position="6"/>
        <end position="62"/>
    </location>
</feature>
<reference evidence="2 3" key="1">
    <citation type="submission" date="2013-08" db="EMBL/GenBank/DDBJ databases">
        <authorList>
            <person name="Huang J."/>
            <person name="Wang G."/>
        </authorList>
    </citation>
    <scope>NUCLEOTIDE SEQUENCE [LARGE SCALE GENOMIC DNA]</scope>
    <source>
        <strain evidence="2 3">BH030004</strain>
    </source>
</reference>
<dbReference type="eggNOG" id="ENOG5032WZ0">
    <property type="taxonomic scope" value="Bacteria"/>
</dbReference>
<dbReference type="RefSeq" id="WP_051255035.1">
    <property type="nucleotide sequence ID" value="NZ_AULJ01000019.1"/>
</dbReference>
<dbReference type="Proteomes" id="UP000030403">
    <property type="component" value="Unassembled WGS sequence"/>
</dbReference>
<dbReference type="PROSITE" id="PS51354">
    <property type="entry name" value="GLUTAREDOXIN_2"/>
    <property type="match status" value="1"/>
</dbReference>
<dbReference type="InterPro" id="IPR036249">
    <property type="entry name" value="Thioredoxin-like_sf"/>
</dbReference>
<accession>A0A0A5FZZ7</accession>
<dbReference type="AlphaFoldDB" id="A0A0A5FZZ7"/>
<dbReference type="InterPro" id="IPR002109">
    <property type="entry name" value="Glutaredoxin"/>
</dbReference>
<comment type="caution">
    <text evidence="2">The sequence shown here is derived from an EMBL/GenBank/DDBJ whole genome shotgun (WGS) entry which is preliminary data.</text>
</comment>